<dbReference type="KEGG" id="celz:E5225_06620"/>
<evidence type="ECO:0000313" key="3">
    <source>
        <dbReference type="Proteomes" id="UP000296469"/>
    </source>
</evidence>
<dbReference type="AlphaFoldDB" id="A0A4P7SL44"/>
<reference evidence="2 3" key="1">
    <citation type="submission" date="2019-04" db="EMBL/GenBank/DDBJ databases">
        <title>Isolation and identification of Cellulomonas shaoxiangyii sp. Nov. isolated from feces of the Tibetan antelopes (Pantholops hodgsonii) in the Qinghai-Tibet plateau of China.</title>
        <authorList>
            <person name="Tian Z."/>
        </authorList>
    </citation>
    <scope>NUCLEOTIDE SEQUENCE [LARGE SCALE GENOMIC DNA]</scope>
    <source>
        <strain evidence="2 3">Z28</strain>
    </source>
</reference>
<dbReference type="RefSeq" id="WP_135973999.1">
    <property type="nucleotide sequence ID" value="NZ_CP039291.1"/>
</dbReference>
<keyword evidence="3" id="KW-1185">Reference proteome</keyword>
<dbReference type="EMBL" id="CP039291">
    <property type="protein sequence ID" value="QCB93273.1"/>
    <property type="molecule type" value="Genomic_DNA"/>
</dbReference>
<evidence type="ECO:0000313" key="2">
    <source>
        <dbReference type="EMBL" id="QCB93273.1"/>
    </source>
</evidence>
<proteinExistence type="predicted"/>
<dbReference type="Proteomes" id="UP000296469">
    <property type="component" value="Chromosome"/>
</dbReference>
<dbReference type="OrthoDB" id="3384418at2"/>
<name>A0A4P7SL44_9CELL</name>
<gene>
    <name evidence="2" type="ORF">E5225_06620</name>
</gene>
<feature type="region of interest" description="Disordered" evidence="1">
    <location>
        <begin position="1"/>
        <end position="23"/>
    </location>
</feature>
<accession>A0A4P7SL44</accession>
<organism evidence="2 3">
    <name type="scientific">Cellulomonas shaoxiangyii</name>
    <dbReference type="NCBI Taxonomy" id="2566013"/>
    <lineage>
        <taxon>Bacteria</taxon>
        <taxon>Bacillati</taxon>
        <taxon>Actinomycetota</taxon>
        <taxon>Actinomycetes</taxon>
        <taxon>Micrococcales</taxon>
        <taxon>Cellulomonadaceae</taxon>
        <taxon>Cellulomonas</taxon>
    </lineage>
</organism>
<sequence>MPRRPTGARVAASSTWTDPDGVRMPAGEVHGWLEGTNQTVCGIPLARASLARFPHVRWEDAQPDTGRHADEVRHVCTRCRQALRPREGRDRRSVPRRP</sequence>
<evidence type="ECO:0000256" key="1">
    <source>
        <dbReference type="SAM" id="MobiDB-lite"/>
    </source>
</evidence>
<protein>
    <submittedName>
        <fullName evidence="2">Uncharacterized protein</fullName>
    </submittedName>
</protein>